<dbReference type="PANTHER" id="PTHR24422:SF21">
    <property type="entry name" value="CHEMOTAXIS PROTEIN METHYLTRANSFERASE 1"/>
    <property type="match status" value="1"/>
</dbReference>
<evidence type="ECO:0000313" key="8">
    <source>
        <dbReference type="Proteomes" id="UP000239089"/>
    </source>
</evidence>
<dbReference type="AlphaFoldDB" id="A0A2S6NCK6"/>
<feature type="binding site" evidence="6">
    <location>
        <position position="113"/>
    </location>
    <ligand>
        <name>S-adenosyl-L-methionine</name>
        <dbReference type="ChEBI" id="CHEBI:59789"/>
    </ligand>
</feature>
<dbReference type="EMBL" id="NHSJ01000040">
    <property type="protein sequence ID" value="PPQ32346.1"/>
    <property type="molecule type" value="Genomic_DNA"/>
</dbReference>
<dbReference type="InterPro" id="IPR022642">
    <property type="entry name" value="CheR_C"/>
</dbReference>
<evidence type="ECO:0000256" key="6">
    <source>
        <dbReference type="PIRSR" id="PIRSR000410-1"/>
    </source>
</evidence>
<dbReference type="GO" id="GO:0008983">
    <property type="term" value="F:protein-glutamate O-methyltransferase activity"/>
    <property type="evidence" value="ECO:0007669"/>
    <property type="project" value="UniProtKB-EC"/>
</dbReference>
<reference evidence="7 8" key="1">
    <citation type="journal article" date="2018" name="Arch. Microbiol.">
        <title>New insights into the metabolic potential of the phototrophic purple bacterium Rhodopila globiformis DSM 161(T) from its draft genome sequence and evidence for a vanadium-dependent nitrogenase.</title>
        <authorList>
            <person name="Imhoff J.F."/>
            <person name="Rahn T."/>
            <person name="Kunzel S."/>
            <person name="Neulinger S.C."/>
        </authorList>
    </citation>
    <scope>NUCLEOTIDE SEQUENCE [LARGE SCALE GENOMIC DNA]</scope>
    <source>
        <strain evidence="7 8">DSM 16996</strain>
    </source>
</reference>
<dbReference type="Pfam" id="PF01739">
    <property type="entry name" value="CheR"/>
    <property type="match status" value="1"/>
</dbReference>
<dbReference type="SMART" id="SM00138">
    <property type="entry name" value="MeTrc"/>
    <property type="match status" value="1"/>
</dbReference>
<accession>A0A2S6NCK6</accession>
<keyword evidence="4 5" id="KW-0949">S-adenosyl-L-methionine</keyword>
<dbReference type="InterPro" id="IPR000780">
    <property type="entry name" value="CheR_MeTrfase"/>
</dbReference>
<dbReference type="InterPro" id="IPR036804">
    <property type="entry name" value="CheR_N_sf"/>
</dbReference>
<dbReference type="GO" id="GO:0032259">
    <property type="term" value="P:methylation"/>
    <property type="evidence" value="ECO:0007669"/>
    <property type="project" value="UniProtKB-KW"/>
</dbReference>
<evidence type="ECO:0000256" key="5">
    <source>
        <dbReference type="PIRNR" id="PIRNR000410"/>
    </source>
</evidence>
<dbReference type="InterPro" id="IPR022641">
    <property type="entry name" value="CheR_N"/>
</dbReference>
<feature type="binding site" evidence="6">
    <location>
        <position position="139"/>
    </location>
    <ligand>
        <name>S-adenosyl-L-methionine</name>
        <dbReference type="ChEBI" id="CHEBI:59789"/>
    </ligand>
</feature>
<sequence length="289" mass="32588">MSQQAFSALQAFLLKSSGLSLDKEKKYLVEARLTPVIEQAGLSDLGELVIMIETDKALAKKVIEAMTVNETFFFRDRQPFEGFRSAILPELVKIRARQRKLRIWSAACSTGQEPYSLAMIIDEEARTMAGWTVDIIATDIAESVLKKAKDGVYTHFEAQRGLPAQHLVRYFAKRKDNWVINQNIRARVDFRQQNLMSDFSQLGQFDVIFCRNVLIYFAPDQKRDVLNRMAQRLAPDGFLVLGAAESVIGYSSEFKPHSDNRVILTRRAATSNHEAARGGASLEQARAAK</sequence>
<dbReference type="OrthoDB" id="9816309at2"/>
<dbReference type="PIRSF" id="PIRSF000410">
    <property type="entry name" value="CheR"/>
    <property type="match status" value="1"/>
</dbReference>
<organism evidence="7 8">
    <name type="scientific">Rhodoblastus sphagnicola</name>
    <dbReference type="NCBI Taxonomy" id="333368"/>
    <lineage>
        <taxon>Bacteria</taxon>
        <taxon>Pseudomonadati</taxon>
        <taxon>Pseudomonadota</taxon>
        <taxon>Alphaproteobacteria</taxon>
        <taxon>Hyphomicrobiales</taxon>
        <taxon>Rhodoblastaceae</taxon>
        <taxon>Rhodoblastus</taxon>
    </lineage>
</organism>
<gene>
    <name evidence="7" type="ORF">CCR94_05935</name>
</gene>
<evidence type="ECO:0000256" key="3">
    <source>
        <dbReference type="ARBA" id="ARBA00022679"/>
    </source>
</evidence>
<dbReference type="Proteomes" id="UP000239089">
    <property type="component" value="Unassembled WGS sequence"/>
</dbReference>
<keyword evidence="2 5" id="KW-0489">Methyltransferase</keyword>
<dbReference type="PRINTS" id="PR00996">
    <property type="entry name" value="CHERMTFRASE"/>
</dbReference>
<protein>
    <recommendedName>
        <fullName evidence="5">Chemotaxis protein methyltransferase</fullName>
        <ecNumber evidence="5">2.1.1.80</ecNumber>
    </recommendedName>
</protein>
<dbReference type="PANTHER" id="PTHR24422">
    <property type="entry name" value="CHEMOTAXIS PROTEIN METHYLTRANSFERASE"/>
    <property type="match status" value="1"/>
</dbReference>
<comment type="function">
    <text evidence="5">Methylation of the membrane-bound methyl-accepting chemotaxis proteins (MCP) to form gamma-glutamyl methyl ester residues in MCP.</text>
</comment>
<dbReference type="SUPFAM" id="SSF53335">
    <property type="entry name" value="S-adenosyl-L-methionine-dependent methyltransferases"/>
    <property type="match status" value="1"/>
</dbReference>
<feature type="binding site" evidence="6">
    <location>
        <begin position="194"/>
        <end position="195"/>
    </location>
    <ligand>
        <name>S-adenosyl-L-methionine</name>
        <dbReference type="ChEBI" id="CHEBI:59789"/>
    </ligand>
</feature>
<keyword evidence="8" id="KW-1185">Reference proteome</keyword>
<evidence type="ECO:0000256" key="2">
    <source>
        <dbReference type="ARBA" id="ARBA00022603"/>
    </source>
</evidence>
<dbReference type="SUPFAM" id="SSF47757">
    <property type="entry name" value="Chemotaxis receptor methyltransferase CheR, N-terminal domain"/>
    <property type="match status" value="1"/>
</dbReference>
<feature type="binding site" evidence="6">
    <location>
        <position position="69"/>
    </location>
    <ligand>
        <name>S-adenosyl-L-methionine</name>
        <dbReference type="ChEBI" id="CHEBI:59789"/>
    </ligand>
</feature>
<dbReference type="InterPro" id="IPR029063">
    <property type="entry name" value="SAM-dependent_MTases_sf"/>
</dbReference>
<feature type="binding site" evidence="6">
    <location>
        <position position="75"/>
    </location>
    <ligand>
        <name>S-adenosyl-L-methionine</name>
        <dbReference type="ChEBI" id="CHEBI:59789"/>
    </ligand>
</feature>
<dbReference type="InterPro" id="IPR050903">
    <property type="entry name" value="Bact_Chemotaxis_MeTrfase"/>
</dbReference>
<dbReference type="Gene3D" id="1.10.155.10">
    <property type="entry name" value="Chemotaxis receptor methyltransferase CheR, N-terminal domain"/>
    <property type="match status" value="1"/>
</dbReference>
<dbReference type="Gene3D" id="3.40.50.150">
    <property type="entry name" value="Vaccinia Virus protein VP39"/>
    <property type="match status" value="1"/>
</dbReference>
<feature type="binding site" evidence="6">
    <location>
        <begin position="211"/>
        <end position="212"/>
    </location>
    <ligand>
        <name>S-adenosyl-L-methionine</name>
        <dbReference type="ChEBI" id="CHEBI:59789"/>
    </ligand>
</feature>
<dbReference type="EC" id="2.1.1.80" evidence="5"/>
<comment type="caution">
    <text evidence="7">The sequence shown here is derived from an EMBL/GenBank/DDBJ whole genome shotgun (WGS) entry which is preliminary data.</text>
</comment>
<evidence type="ECO:0000256" key="4">
    <source>
        <dbReference type="ARBA" id="ARBA00022691"/>
    </source>
</evidence>
<proteinExistence type="predicted"/>
<keyword evidence="3 5" id="KW-0808">Transferase</keyword>
<evidence type="ECO:0000313" key="7">
    <source>
        <dbReference type="EMBL" id="PPQ32346.1"/>
    </source>
</evidence>
<dbReference type="Pfam" id="PF03705">
    <property type="entry name" value="CheR_N"/>
    <property type="match status" value="1"/>
</dbReference>
<dbReference type="PROSITE" id="PS50123">
    <property type="entry name" value="CHER"/>
    <property type="match status" value="1"/>
</dbReference>
<feature type="binding site" evidence="6">
    <location>
        <position position="71"/>
    </location>
    <ligand>
        <name>S-adenosyl-L-methionine</name>
        <dbReference type="ChEBI" id="CHEBI:59789"/>
    </ligand>
</feature>
<dbReference type="CDD" id="cd02440">
    <property type="entry name" value="AdoMet_MTases"/>
    <property type="match status" value="1"/>
</dbReference>
<name>A0A2S6NCK6_9HYPH</name>
<dbReference type="RefSeq" id="WP_104506964.1">
    <property type="nucleotide sequence ID" value="NZ_JACIGC010000013.1"/>
</dbReference>
<evidence type="ECO:0000256" key="1">
    <source>
        <dbReference type="ARBA" id="ARBA00001541"/>
    </source>
</evidence>
<comment type="catalytic activity">
    <reaction evidence="1 5">
        <text>L-glutamyl-[protein] + S-adenosyl-L-methionine = [protein]-L-glutamate 5-O-methyl ester + S-adenosyl-L-homocysteine</text>
        <dbReference type="Rhea" id="RHEA:24452"/>
        <dbReference type="Rhea" id="RHEA-COMP:10208"/>
        <dbReference type="Rhea" id="RHEA-COMP:10311"/>
        <dbReference type="ChEBI" id="CHEBI:29973"/>
        <dbReference type="ChEBI" id="CHEBI:57856"/>
        <dbReference type="ChEBI" id="CHEBI:59789"/>
        <dbReference type="ChEBI" id="CHEBI:82795"/>
        <dbReference type="EC" id="2.1.1.80"/>
    </reaction>
</comment>
<dbReference type="InterPro" id="IPR026024">
    <property type="entry name" value="Chemotaxis_MeTrfase_CheR"/>
</dbReference>